<dbReference type="Pfam" id="PF00435">
    <property type="entry name" value="Spectrin"/>
    <property type="match status" value="4"/>
</dbReference>
<sequence>MADFESGRIKQLRDEQRDTQKKSFTKWVNDHLGVYSQSVEDVFEDLKDGLVLRSLLEIISGEELPKLNKGNSKVHNVSNVSVSFDFLRRQNMKLVGIGPEDIADGVPDLVLGLTWSIIHKYHINQIEIAFVTSWRSGLAFLALIHAHRPDLLEYRVFNPHEKAFNLETAFRIAEQNLGITRILDVEDLEKQRPDEKSVMTYVAYFFHCFAQLDHGKRCNRKLTTAVGIERLKYTYEGKVTLLLQWIKSSYSALRARDFPNTLHGVQKLCQQLNHFRKHDVKFRIMEYNEVIALISSVDARINEINKRTTDPLRSKLLPDLQKEWQILEEELTKRESALKKELARQEVLEDLASSFKRKVFMREESLKDPERWLAFDEKRTDFSADAINERLHKLVCLLAELQTKDEQFDKLMNAAAELQARKYHMADDMMEVASQLQERYQTLMRALQTLNKQAQAHPEIAGCITNIDVYQEELGRIKSKLQNIELNNSLMSVVTGLEIVAHARTSITTLRKSFNKIAERGSQYQKSDDATAKFFIGRILEFHKFFKEVDDVRRTMHRVLSSALVVANLEENRKRLDDWTHATKLVMERRLNVGDFGTLMAVKDALELAVMEHVAYQPLVAAIQKHMQVLRDHQGSSNEGFTLMEKQVNISIDSFENVKPALMTHQERVKRFVAADEFLDALEEAETFLKARTAVVTPPASVVEAVAALHAVERVEADIGSFAPRLAAFRLTATKLTFVPSKQQDDSSDEETSSSSGSADDGEQTTNKENSPGSSNWPSRKIARQDLQLNDLMSEKLQRVEDSYSHLRRTTSDIRAELNETKKFLNFMETCGSFRAWIKEQDGFVRAALKDKRTSEENLRNLKEYSVRMVAGEKRMTAISKMAQELVEENVRNLDKIEKTYQDTAIEWNKLVKLKKKREEKLEDTSKCDEFEAQCSELNNWMQKVEQKLQKKVVGDSAKETKNLQADNDRLLTEISAMKDALDKARLNVGDDDERESSLQDLRTRWKDLKKECTRQRDLLQDTVILHDHLNHLQELLDAVEVSQKEVDALACDVNVSVAQRKLTHLKECAEKHKRKIKRRKLLDDHVTSGHPLENKYNKKIKDLEDAMNRLEKTLQEKERLFERLQRLRDLETSIESMTAFILSTNCLIDALQYQTVADLTRAKSELKAKKEQMDIQHPRFAKMDDDLNALKELGNDRLLPATKKRRKLEDDFHQLLGRISEKINSTQVLLDESLFLVDAESFIDWMNSKKLKIDVKVSIDDVEMDLHLKKHRNLQREIDAGEKQYKILVKTGEQMLEKRQNDNVSEALKKIKSLWKEMQESAAEKLVLLDQANAYSQFCSKVNGIKHQFGKISGALAVEKCEHSYDELKKLENEHLHTVRNLKFVKAKLEEAHTMGAKLLEAKHSASQDIQKQLEGMDETYATLQEAEQRRRQELSLKLDVARLLRDAGNVASWITDQIKQLRQTKADDLNIEAAVHQLSVISDTQLSARVKRRVLDEVVARGERLASQGVTQVTAHTNALLASWSNLEKEIQTVQEYWALSLAIRRAQLDIAATKTWIAAMKTYLETLDVDTTENDSEIEEQLQLLALKIADKKAMIENVTALLAAADSQHPERQPLAVNVQEASRDLQELELLLQKANEKMRLMRDLKYFLDEADCILASRSTNERRPFASNGHLQALLDTAARVAQLNLNPVVRAELESRRDKIADKLARRTARGSSRSEYGGSSNSSSCSSDDDTVDGANKPEKISNEAQWHINVDNFNELVEKKKKLIPRTADFDDLKLVRKIDSELKDLKKDVMWMLPVFLNIQREFEQLEKKGTLSDESRRECEIRFKKTTLLWETFRKELEEALKALNNVKFFIEYKNRVEHLVEVLQAAQQTISVKSSKNTVSMQVSEHGVIFCELKMHDLAISELRRQLKVMEEEQHNNKQEAKKLLQKVEVEIQKTLTEWQQKQDYLLQCYDLEKFQKEARGIEEALLDLNNHFNSSLVPTTLVEAYEMLRVHETLQRKASAVARRLAACRQKAEAMAASRHFYADGLMDAIKNLTSKCQKMEYDANIRLTLLKAEETFITYRESIASQSAYLDHCDVIVDLAAQRQRQIQTRMKKKILPSSKNQSRRSSAASVVNSSKDKEGLLNKFVDKFKETFEDSSSSSSSSESDTSDHETEDMEDEAAILEKQEKIRVTVARRRVKNLTQFKLFVDEFNARSQAIFELKKRGDDLRGTLLSHSAAIQDLTEALLEHQGRLHAALLAHQRALEIELEKHHLRTLQRIIRRKIREIEAAHPLNDTEDQYEELMRLKCKLDALATANEHFNEEYEQKMFKGLDNVVEELMVKDQAHSHVFALKKNNIRNRWNAAVKSLITYRMLVGKKLDMLAFKQDNELLRDEFNNVDGQLDKMDPDDTLAEITSNLRELKALEVLKPIISGRIDAVEKEAQSLTKKHVQETKTITEILRETQALWKKLKIKWELKEKQLLQAQDVLKLETKLQDLQQWLEETRERLMDKEVPENIRQCEISLQAHLEFQVVLSSRDQEFAELQSDAKKLFTITKPKNVTKKQVQATIDGKATLGRLWSARRKQLEEEMLILKFRGLEAKVNRDLEAKNKMFEEEQTHTTAASVKSELNVLDGLGVDVTSLDELQSLVRKVTKERREAEALKQRVAQLCDRRVQLLKRVQQRKQELDAILSLMEYIDQVDEVLPWIKSQLEESDEVDSLLSKTKLEIIQTRLTSVEQTVKAAVKSGEDLAKKHKEKDKILGIVDELTTSLQRLKDKCINDESRSDRKKKVQEYRARAREVSAWMNKALKRDDVVEDVEAQLEAIKEGLKFYQQLQEDGLVIKYKVEGLDTTRRELESEFPGCMDESFSDDDFSDYDFSDDESDLTDLKDLKDLTSKWRVFMKKVKAEVNRLKSLKSAKEFTTQLDSIMEWTKEIMERMDGLETDHADSTSHSIDVDIYNTEQLEIEKEVKRRNLEVETLLQTWRAMVQSPDLPMREELEMKLEELEQEWKQLQHRLKNTKKMLSHNIESKDMIRDLHLLDEFIDKHEDQVESLGADVEGGSVEQVEEDLRQLEQLMRQMEHYENNYKAIKKMEQHQMDFSDEESSSSDSQKSTPAQKEAEEAGDLSSSDSKEEPLIVLEPEPEVQKLDSVDSISDSKPELSVESSKIQKNKKKDKSGLIKSLGNKLKSFVDAVDSSSESDRDKVKASKVEGKKAMKKGTDKEVRPKKKPDETKVTKKNEVKAKKSNENGKKEKPSKTSKIVLKKNSSKKLESSSESESSEASLSEFDVESFV</sequence>
<keyword evidence="3" id="KW-0175">Coiled coil</keyword>
<dbReference type="InterPro" id="IPR018159">
    <property type="entry name" value="Spectrin/alpha-actinin"/>
</dbReference>
<feature type="compositionally biased region" description="Low complexity" evidence="4">
    <location>
        <begin position="3268"/>
        <end position="3280"/>
    </location>
</feature>
<feature type="coiled-coil region" evidence="3">
    <location>
        <begin position="2990"/>
        <end position="3017"/>
    </location>
</feature>
<feature type="coiled-coil region" evidence="3">
    <location>
        <begin position="1623"/>
        <end position="1650"/>
    </location>
</feature>
<dbReference type="Proteomes" id="UP000694843">
    <property type="component" value="Unplaced"/>
</dbReference>
<evidence type="ECO:0000256" key="1">
    <source>
        <dbReference type="ARBA" id="ARBA00022737"/>
    </source>
</evidence>
<organism evidence="6 7">
    <name type="scientific">Hyalella azteca</name>
    <name type="common">Amphipod</name>
    <dbReference type="NCBI Taxonomy" id="294128"/>
    <lineage>
        <taxon>Eukaryota</taxon>
        <taxon>Metazoa</taxon>
        <taxon>Ecdysozoa</taxon>
        <taxon>Arthropoda</taxon>
        <taxon>Crustacea</taxon>
        <taxon>Multicrustacea</taxon>
        <taxon>Malacostraca</taxon>
        <taxon>Eumalacostraca</taxon>
        <taxon>Peracarida</taxon>
        <taxon>Amphipoda</taxon>
        <taxon>Senticaudata</taxon>
        <taxon>Talitrida</taxon>
        <taxon>Talitroidea</taxon>
        <taxon>Hyalellidae</taxon>
        <taxon>Hyalella</taxon>
    </lineage>
</organism>
<dbReference type="Gene3D" id="1.10.418.10">
    <property type="entry name" value="Calponin-like domain"/>
    <property type="match status" value="2"/>
</dbReference>
<dbReference type="OrthoDB" id="10017054at2759"/>
<feature type="compositionally biased region" description="Low complexity" evidence="4">
    <location>
        <begin position="1719"/>
        <end position="1735"/>
    </location>
</feature>
<name>A0A8B7P1Z1_HYAAZ</name>
<evidence type="ECO:0000256" key="4">
    <source>
        <dbReference type="SAM" id="MobiDB-lite"/>
    </source>
</evidence>
<feature type="compositionally biased region" description="Polar residues" evidence="4">
    <location>
        <begin position="764"/>
        <end position="778"/>
    </location>
</feature>
<gene>
    <name evidence="7" type="primary">LOC108676476</name>
</gene>
<feature type="coiled-coil region" evidence="3">
    <location>
        <begin position="928"/>
        <end position="988"/>
    </location>
</feature>
<dbReference type="InterPro" id="IPR036872">
    <property type="entry name" value="CH_dom_sf"/>
</dbReference>
<dbReference type="RefSeq" id="XP_018020043.2">
    <property type="nucleotide sequence ID" value="XM_018164554.2"/>
</dbReference>
<dbReference type="CDD" id="cd00176">
    <property type="entry name" value="SPEC"/>
    <property type="match status" value="4"/>
</dbReference>
<dbReference type="Gene3D" id="1.20.58.60">
    <property type="match status" value="11"/>
</dbReference>
<feature type="coiled-coil region" evidence="3">
    <location>
        <begin position="384"/>
        <end position="487"/>
    </location>
</feature>
<proteinExistence type="predicted"/>
<dbReference type="GO" id="GO:0003779">
    <property type="term" value="F:actin binding"/>
    <property type="evidence" value="ECO:0007669"/>
    <property type="project" value="UniProtKB-KW"/>
</dbReference>
<evidence type="ECO:0000256" key="2">
    <source>
        <dbReference type="ARBA" id="ARBA00023203"/>
    </source>
</evidence>
<dbReference type="SUPFAM" id="SSF46966">
    <property type="entry name" value="Spectrin repeat"/>
    <property type="match status" value="13"/>
</dbReference>
<dbReference type="Pfam" id="PF00307">
    <property type="entry name" value="CH"/>
    <property type="match status" value="2"/>
</dbReference>
<feature type="compositionally biased region" description="Low complexity" evidence="4">
    <location>
        <begin position="2119"/>
        <end position="2129"/>
    </location>
</feature>
<feature type="coiled-coil region" evidence="3">
    <location>
        <begin position="1265"/>
        <end position="1292"/>
    </location>
</feature>
<feature type="compositionally biased region" description="Low complexity" evidence="4">
    <location>
        <begin position="2150"/>
        <end position="2160"/>
    </location>
</feature>
<feature type="coiled-coil region" evidence="3">
    <location>
        <begin position="1906"/>
        <end position="1985"/>
    </location>
</feature>
<dbReference type="PANTHER" id="PTHR11915">
    <property type="entry name" value="SPECTRIN/FILAMIN RELATED CYTOSKELETAL PROTEIN"/>
    <property type="match status" value="1"/>
</dbReference>
<feature type="region of interest" description="Disordered" evidence="4">
    <location>
        <begin position="740"/>
        <end position="781"/>
    </location>
</feature>
<dbReference type="InterPro" id="IPR001589">
    <property type="entry name" value="Actinin_actin-bd_CS"/>
</dbReference>
<keyword evidence="6" id="KW-1185">Reference proteome</keyword>
<feature type="domain" description="Calponin-homology (CH)" evidence="5">
    <location>
        <begin position="130"/>
        <end position="210"/>
    </location>
</feature>
<dbReference type="PROSITE" id="PS50021">
    <property type="entry name" value="CH"/>
    <property type="match status" value="2"/>
</dbReference>
<dbReference type="SMART" id="SM00033">
    <property type="entry name" value="CH"/>
    <property type="match status" value="2"/>
</dbReference>
<keyword evidence="2" id="KW-0009">Actin-binding</keyword>
<evidence type="ECO:0000313" key="6">
    <source>
        <dbReference type="Proteomes" id="UP000694843"/>
    </source>
</evidence>
<reference evidence="7" key="1">
    <citation type="submission" date="2025-08" db="UniProtKB">
        <authorList>
            <consortium name="RefSeq"/>
        </authorList>
    </citation>
    <scope>IDENTIFICATION</scope>
    <source>
        <tissue evidence="7">Whole organism</tissue>
    </source>
</reference>
<feature type="region of interest" description="Disordered" evidence="4">
    <location>
        <begin position="2105"/>
        <end position="2130"/>
    </location>
</feature>
<dbReference type="SMART" id="SM00150">
    <property type="entry name" value="SPEC"/>
    <property type="match status" value="13"/>
</dbReference>
<dbReference type="SUPFAM" id="SSF47576">
    <property type="entry name" value="Calponin-homology domain, CH-domain"/>
    <property type="match status" value="1"/>
</dbReference>
<evidence type="ECO:0000259" key="5">
    <source>
        <dbReference type="PROSITE" id="PS50021"/>
    </source>
</evidence>
<evidence type="ECO:0000313" key="7">
    <source>
        <dbReference type="RefSeq" id="XP_018020043.2"/>
    </source>
</evidence>
<dbReference type="InterPro" id="IPR001715">
    <property type="entry name" value="CH_dom"/>
</dbReference>
<feature type="region of interest" description="Disordered" evidence="4">
    <location>
        <begin position="2149"/>
        <end position="2171"/>
    </location>
</feature>
<feature type="region of interest" description="Disordered" evidence="4">
    <location>
        <begin position="3091"/>
        <end position="3287"/>
    </location>
</feature>
<feature type="domain" description="Calponin-homology (CH)" evidence="5">
    <location>
        <begin position="18"/>
        <end position="122"/>
    </location>
</feature>
<keyword evidence="1" id="KW-0677">Repeat</keyword>
<feature type="coiled-coil region" evidence="3">
    <location>
        <begin position="3057"/>
        <end position="3087"/>
    </location>
</feature>
<feature type="compositionally biased region" description="Basic and acidic residues" evidence="4">
    <location>
        <begin position="3193"/>
        <end position="3250"/>
    </location>
</feature>
<protein>
    <submittedName>
        <fullName evidence="7">Spectrin beta chain, erythrocytic</fullName>
    </submittedName>
</protein>
<dbReference type="KEGG" id="hazt:108676476"/>
<feature type="region of interest" description="Disordered" evidence="4">
    <location>
        <begin position="1712"/>
        <end position="1750"/>
    </location>
</feature>
<accession>A0A8B7P1Z1</accession>
<dbReference type="InterPro" id="IPR002017">
    <property type="entry name" value="Spectrin_repeat"/>
</dbReference>
<feature type="compositionally biased region" description="Basic and acidic residues" evidence="4">
    <location>
        <begin position="3138"/>
        <end position="3155"/>
    </location>
</feature>
<dbReference type="GeneID" id="108676476"/>
<dbReference type="PROSITE" id="PS00020">
    <property type="entry name" value="ACTININ_2"/>
    <property type="match status" value="1"/>
</dbReference>
<feature type="coiled-coil region" evidence="3">
    <location>
        <begin position="2636"/>
        <end position="2673"/>
    </location>
</feature>
<feature type="coiled-coil region" evidence="3">
    <location>
        <begin position="1094"/>
        <end position="1131"/>
    </location>
</feature>
<evidence type="ECO:0000256" key="3">
    <source>
        <dbReference type="SAM" id="Coils"/>
    </source>
</evidence>